<evidence type="ECO:0000256" key="4">
    <source>
        <dbReference type="ARBA" id="ARBA00022723"/>
    </source>
</evidence>
<comment type="caution">
    <text evidence="8">The sequence shown here is derived from an EMBL/GenBank/DDBJ whole genome shotgun (WGS) entry which is preliminary data.</text>
</comment>
<dbReference type="SUPFAM" id="SSF48576">
    <property type="entry name" value="Terpenoid synthases"/>
    <property type="match status" value="1"/>
</dbReference>
<comment type="similarity">
    <text evidence="2 7">Belongs to the FPP/GGPP synthase family.</text>
</comment>
<comment type="cofactor">
    <cofactor evidence="1">
        <name>Mg(2+)</name>
        <dbReference type="ChEBI" id="CHEBI:18420"/>
    </cofactor>
</comment>
<dbReference type="STRING" id="101127.A0A1X2GZQ7"/>
<dbReference type="InterPro" id="IPR000092">
    <property type="entry name" value="Polyprenyl_synt"/>
</dbReference>
<dbReference type="OrthoDB" id="9927103at2759"/>
<keyword evidence="5" id="KW-0460">Magnesium</keyword>
<accession>A0A1X2GZQ7</accession>
<dbReference type="Proteomes" id="UP000242146">
    <property type="component" value="Unassembled WGS sequence"/>
</dbReference>
<evidence type="ECO:0000256" key="2">
    <source>
        <dbReference type="ARBA" id="ARBA00006706"/>
    </source>
</evidence>
<sequence>MAQRGLTCSHTNNNNNNPLDTLVQGFQAVKTTIVNNTPLRHVTKPTMETLPFTGKAANWHDAVREAQGLVHTGNDHDRMMDPAKLLGDDVWELKDHIKRLLGSGHPFMKTLVKHYLASDTERIRPLVVQLMALASSPDQVILDQQRRLGEISEMIYISSLLHYDILDDNGEPANVFGNKMAVLGGDFLLARASLALAQLRNAECIELMATCIANLVEGEVLHLKKNNGKVSMDDYLQQCYLKTASLIAQSCKSSVVLGGNDDSMAQQAYEYGRNLGMALQVNLKMTRLGIFIFFFFCLQLTSDIQQFAKASTSMDRAPVLSPPLLFAAEEIPELNEIIDRQFEQADDLEKTRLLVYQSQGLKRTFDLIHTHQQAAVAVAEQFKPSQAQQSLVQLAQHIST</sequence>
<organism evidence="8 9">
    <name type="scientific">Hesseltinella vesiculosa</name>
    <dbReference type="NCBI Taxonomy" id="101127"/>
    <lineage>
        <taxon>Eukaryota</taxon>
        <taxon>Fungi</taxon>
        <taxon>Fungi incertae sedis</taxon>
        <taxon>Mucoromycota</taxon>
        <taxon>Mucoromycotina</taxon>
        <taxon>Mucoromycetes</taxon>
        <taxon>Mucorales</taxon>
        <taxon>Cunninghamellaceae</taxon>
        <taxon>Hesseltinella</taxon>
    </lineage>
</organism>
<evidence type="ECO:0000313" key="9">
    <source>
        <dbReference type="Proteomes" id="UP000242146"/>
    </source>
</evidence>
<reference evidence="8 9" key="1">
    <citation type="submission" date="2016-07" db="EMBL/GenBank/DDBJ databases">
        <title>Pervasive Adenine N6-methylation of Active Genes in Fungi.</title>
        <authorList>
            <consortium name="DOE Joint Genome Institute"/>
            <person name="Mondo S.J."/>
            <person name="Dannebaum R.O."/>
            <person name="Kuo R.C."/>
            <person name="Labutti K."/>
            <person name="Haridas S."/>
            <person name="Kuo A."/>
            <person name="Salamov A."/>
            <person name="Ahrendt S.R."/>
            <person name="Lipzen A."/>
            <person name="Sullivan W."/>
            <person name="Andreopoulos W.B."/>
            <person name="Clum A."/>
            <person name="Lindquist E."/>
            <person name="Daum C."/>
            <person name="Ramamoorthy G.K."/>
            <person name="Gryganskyi A."/>
            <person name="Culley D."/>
            <person name="Magnuson J.K."/>
            <person name="James T.Y."/>
            <person name="O'Malley M.A."/>
            <person name="Stajich J.E."/>
            <person name="Spatafora J.W."/>
            <person name="Visel A."/>
            <person name="Grigoriev I.V."/>
        </authorList>
    </citation>
    <scope>NUCLEOTIDE SEQUENCE [LARGE SCALE GENOMIC DNA]</scope>
    <source>
        <strain evidence="8 9">NRRL 3301</strain>
    </source>
</reference>
<dbReference type="GO" id="GO:0004659">
    <property type="term" value="F:prenyltransferase activity"/>
    <property type="evidence" value="ECO:0007669"/>
    <property type="project" value="InterPro"/>
</dbReference>
<dbReference type="PANTHER" id="PTHR12001:SF69">
    <property type="entry name" value="ALL TRANS-POLYPRENYL-DIPHOSPHATE SYNTHASE PDSS1"/>
    <property type="match status" value="1"/>
</dbReference>
<keyword evidence="4" id="KW-0479">Metal-binding</keyword>
<evidence type="ECO:0000256" key="5">
    <source>
        <dbReference type="ARBA" id="ARBA00022842"/>
    </source>
</evidence>
<dbReference type="GO" id="GO:1990234">
    <property type="term" value="C:transferase complex"/>
    <property type="evidence" value="ECO:0007669"/>
    <property type="project" value="TreeGrafter"/>
</dbReference>
<keyword evidence="9" id="KW-1185">Reference proteome</keyword>
<gene>
    <name evidence="8" type="ORF">DM01DRAFT_1278181</name>
</gene>
<protein>
    <submittedName>
        <fullName evidence="8">Terpenoid synthase</fullName>
    </submittedName>
</protein>
<dbReference type="GO" id="GO:0006744">
    <property type="term" value="P:ubiquinone biosynthetic process"/>
    <property type="evidence" value="ECO:0007669"/>
    <property type="project" value="TreeGrafter"/>
</dbReference>
<dbReference type="GO" id="GO:0046872">
    <property type="term" value="F:metal ion binding"/>
    <property type="evidence" value="ECO:0007669"/>
    <property type="project" value="UniProtKB-KW"/>
</dbReference>
<dbReference type="PANTHER" id="PTHR12001">
    <property type="entry name" value="GERANYLGERANYL PYROPHOSPHATE SYNTHASE"/>
    <property type="match status" value="1"/>
</dbReference>
<proteinExistence type="inferred from homology"/>
<keyword evidence="3 7" id="KW-0808">Transferase</keyword>
<dbReference type="AlphaFoldDB" id="A0A1X2GZQ7"/>
<dbReference type="GO" id="GO:0008299">
    <property type="term" value="P:isoprenoid biosynthetic process"/>
    <property type="evidence" value="ECO:0007669"/>
    <property type="project" value="UniProtKB-KW"/>
</dbReference>
<dbReference type="Pfam" id="PF00348">
    <property type="entry name" value="polyprenyl_synt"/>
    <property type="match status" value="1"/>
</dbReference>
<evidence type="ECO:0000313" key="8">
    <source>
        <dbReference type="EMBL" id="ORX63154.1"/>
    </source>
</evidence>
<name>A0A1X2GZQ7_9FUNG</name>
<evidence type="ECO:0000256" key="1">
    <source>
        <dbReference type="ARBA" id="ARBA00001946"/>
    </source>
</evidence>
<evidence type="ECO:0000256" key="7">
    <source>
        <dbReference type="RuleBase" id="RU004466"/>
    </source>
</evidence>
<dbReference type="InterPro" id="IPR008949">
    <property type="entry name" value="Isoprenoid_synthase_dom_sf"/>
</dbReference>
<dbReference type="EMBL" id="MCGT01000001">
    <property type="protein sequence ID" value="ORX63154.1"/>
    <property type="molecule type" value="Genomic_DNA"/>
</dbReference>
<keyword evidence="6" id="KW-0414">Isoprene biosynthesis</keyword>
<evidence type="ECO:0000256" key="6">
    <source>
        <dbReference type="ARBA" id="ARBA00023229"/>
    </source>
</evidence>
<evidence type="ECO:0000256" key="3">
    <source>
        <dbReference type="ARBA" id="ARBA00022679"/>
    </source>
</evidence>
<dbReference type="Gene3D" id="1.10.600.10">
    <property type="entry name" value="Farnesyl Diphosphate Synthase"/>
    <property type="match status" value="1"/>
</dbReference>